<dbReference type="InterPro" id="IPR023828">
    <property type="entry name" value="Peptidase_S8_Ser-AS"/>
</dbReference>
<dbReference type="AlphaFoldDB" id="A0A4T0C3G1"/>
<keyword evidence="7" id="KW-0732">Signal</keyword>
<dbReference type="PROSITE" id="PS00137">
    <property type="entry name" value="SUBTILASE_HIS"/>
    <property type="match status" value="1"/>
</dbReference>
<comment type="similarity">
    <text evidence="1 5 6">Belongs to the peptidase S8 family.</text>
</comment>
<feature type="signal peptide" evidence="7">
    <location>
        <begin position="1"/>
        <end position="27"/>
    </location>
</feature>
<feature type="active site" description="Charge relay system" evidence="5">
    <location>
        <position position="430"/>
    </location>
</feature>
<dbReference type="InterPro" id="IPR022398">
    <property type="entry name" value="Peptidase_S8_His-AS"/>
</dbReference>
<evidence type="ECO:0000313" key="10">
    <source>
        <dbReference type="Proteomes" id="UP000308724"/>
    </source>
</evidence>
<feature type="chain" id="PRO_5020372068" description="Peptidase S8/S53 domain-containing protein" evidence="7">
    <location>
        <begin position="28"/>
        <end position="498"/>
    </location>
</feature>
<evidence type="ECO:0000256" key="3">
    <source>
        <dbReference type="ARBA" id="ARBA00022801"/>
    </source>
</evidence>
<keyword evidence="3 5" id="KW-0378">Hydrolase</keyword>
<dbReference type="PROSITE" id="PS00138">
    <property type="entry name" value="SUBTILASE_SER"/>
    <property type="match status" value="1"/>
</dbReference>
<evidence type="ECO:0000256" key="5">
    <source>
        <dbReference type="PROSITE-ProRule" id="PRU01240"/>
    </source>
</evidence>
<gene>
    <name evidence="9" type="ORF">D6C78_01716</name>
</gene>
<dbReference type="InterPro" id="IPR000209">
    <property type="entry name" value="Peptidase_S8/S53_dom"/>
</dbReference>
<name>A0A4T0C3G1_AURPU</name>
<dbReference type="Proteomes" id="UP000308724">
    <property type="component" value="Unassembled WGS sequence"/>
</dbReference>
<accession>A0A4T0C3G1</accession>
<keyword evidence="4 5" id="KW-0720">Serine protease</keyword>
<comment type="caution">
    <text evidence="9">The sequence shown here is derived from an EMBL/GenBank/DDBJ whole genome shotgun (WGS) entry which is preliminary data.</text>
</comment>
<dbReference type="PROSITE" id="PS00136">
    <property type="entry name" value="SUBTILASE_ASP"/>
    <property type="match status" value="1"/>
</dbReference>
<dbReference type="Pfam" id="PF00082">
    <property type="entry name" value="Peptidase_S8"/>
    <property type="match status" value="1"/>
</dbReference>
<dbReference type="Gene3D" id="3.40.50.200">
    <property type="entry name" value="Peptidase S8/S53 domain"/>
    <property type="match status" value="1"/>
</dbReference>
<reference evidence="9 10" key="1">
    <citation type="submission" date="2018-10" db="EMBL/GenBank/DDBJ databases">
        <title>Fifty Aureobasidium pullulans genomes reveal a recombining polyextremotolerant generalist.</title>
        <authorList>
            <person name="Gostincar C."/>
            <person name="Turk M."/>
            <person name="Zajc J."/>
            <person name="Gunde-Cimerman N."/>
        </authorList>
    </citation>
    <scope>NUCLEOTIDE SEQUENCE [LARGE SCALE GENOMIC DNA]</scope>
    <source>
        <strain evidence="9 10">EXF-1645</strain>
    </source>
</reference>
<dbReference type="PANTHER" id="PTHR43806:SF11">
    <property type="entry name" value="CEREVISIN-RELATED"/>
    <property type="match status" value="1"/>
</dbReference>
<sequence length="498" mass="54919">MGFMASSKHWSFLTMLVFHLFCMSVLAFALPITNITSTVPVDFAAKLNTSDSAWTLIPHEFSVWLSDNCTLEMHWQHIGRELPIARHLKSFNAYHIDFIVTDAANSIEHEDEVLALIRSDPNVKMLSQNSFTQLDLATDFSPLTPSDRARFHSSVQSNRSSHNDRLETISHQDNAPWNLRQLSADVQFPDEREPYYYIASAGAGVDVYILDTGIHYDLANKHSDRFSYAPTFIGGEENYVSFDVVAILVAVADRRQDLNGHGTHVAGIVGSALYGVCKSCNIISVKVANKTGQLNSRAAVDGIEWVLDDNKDKMKKTGYKGAVINASWATVGKESQDNRDVRHAVNRADRAGIALVAAAGNTAEDPNKAELYPALSGKAISVAGSLEDRRYYSKSGWGDRVDIIAPASVPSYYVDENINLVEGYLMTGTSMAAPHVAGVIAIYMGHEGPLSTKKARKRLMANVDKDYIIDVHPKTDNKFVNSGCLKHNPYVDAPHDEL</sequence>
<keyword evidence="2 5" id="KW-0645">Protease</keyword>
<evidence type="ECO:0000256" key="4">
    <source>
        <dbReference type="ARBA" id="ARBA00022825"/>
    </source>
</evidence>
<evidence type="ECO:0000256" key="2">
    <source>
        <dbReference type="ARBA" id="ARBA00022670"/>
    </source>
</evidence>
<dbReference type="PANTHER" id="PTHR43806">
    <property type="entry name" value="PEPTIDASE S8"/>
    <property type="match status" value="1"/>
</dbReference>
<dbReference type="EMBL" id="QZBZ01000019">
    <property type="protein sequence ID" value="TIA41489.1"/>
    <property type="molecule type" value="Genomic_DNA"/>
</dbReference>
<evidence type="ECO:0000313" key="9">
    <source>
        <dbReference type="EMBL" id="TIA41489.1"/>
    </source>
</evidence>
<protein>
    <recommendedName>
        <fullName evidence="8">Peptidase S8/S53 domain-containing protein</fullName>
    </recommendedName>
</protein>
<evidence type="ECO:0000256" key="1">
    <source>
        <dbReference type="ARBA" id="ARBA00011073"/>
    </source>
</evidence>
<proteinExistence type="inferred from homology"/>
<dbReference type="InterPro" id="IPR050131">
    <property type="entry name" value="Peptidase_S8_subtilisin-like"/>
</dbReference>
<evidence type="ECO:0000256" key="6">
    <source>
        <dbReference type="RuleBase" id="RU003355"/>
    </source>
</evidence>
<dbReference type="InterPro" id="IPR036852">
    <property type="entry name" value="Peptidase_S8/S53_dom_sf"/>
</dbReference>
<dbReference type="GO" id="GO:0004252">
    <property type="term" value="F:serine-type endopeptidase activity"/>
    <property type="evidence" value="ECO:0007669"/>
    <property type="project" value="UniProtKB-UniRule"/>
</dbReference>
<feature type="domain" description="Peptidase S8/S53" evidence="8">
    <location>
        <begin position="202"/>
        <end position="463"/>
    </location>
</feature>
<feature type="active site" description="Charge relay system" evidence="5">
    <location>
        <position position="211"/>
    </location>
</feature>
<dbReference type="InterPro" id="IPR023827">
    <property type="entry name" value="Peptidase_S8_Asp-AS"/>
</dbReference>
<feature type="active site" description="Charge relay system" evidence="5">
    <location>
        <position position="261"/>
    </location>
</feature>
<dbReference type="GO" id="GO:0006508">
    <property type="term" value="P:proteolysis"/>
    <property type="evidence" value="ECO:0007669"/>
    <property type="project" value="UniProtKB-KW"/>
</dbReference>
<dbReference type="InterPro" id="IPR015500">
    <property type="entry name" value="Peptidase_S8_subtilisin-rel"/>
</dbReference>
<evidence type="ECO:0000259" key="8">
    <source>
        <dbReference type="Pfam" id="PF00082"/>
    </source>
</evidence>
<dbReference type="PRINTS" id="PR00723">
    <property type="entry name" value="SUBTILISIN"/>
</dbReference>
<evidence type="ECO:0000256" key="7">
    <source>
        <dbReference type="SAM" id="SignalP"/>
    </source>
</evidence>
<organism evidence="9 10">
    <name type="scientific">Aureobasidium pullulans</name>
    <name type="common">Black yeast</name>
    <name type="synonym">Pullularia pullulans</name>
    <dbReference type="NCBI Taxonomy" id="5580"/>
    <lineage>
        <taxon>Eukaryota</taxon>
        <taxon>Fungi</taxon>
        <taxon>Dikarya</taxon>
        <taxon>Ascomycota</taxon>
        <taxon>Pezizomycotina</taxon>
        <taxon>Dothideomycetes</taxon>
        <taxon>Dothideomycetidae</taxon>
        <taxon>Dothideales</taxon>
        <taxon>Saccotheciaceae</taxon>
        <taxon>Aureobasidium</taxon>
    </lineage>
</organism>
<dbReference type="SUPFAM" id="SSF52743">
    <property type="entry name" value="Subtilisin-like"/>
    <property type="match status" value="1"/>
</dbReference>
<dbReference type="PROSITE" id="PS51892">
    <property type="entry name" value="SUBTILASE"/>
    <property type="match status" value="1"/>
</dbReference>